<name>A0A0G4GIG8_VITBC</name>
<dbReference type="InParanoid" id="A0A0G4GIG8"/>
<dbReference type="AlphaFoldDB" id="A0A0G4GIG8"/>
<protein>
    <submittedName>
        <fullName evidence="2">Uncharacterized protein</fullName>
    </submittedName>
</protein>
<feature type="compositionally biased region" description="Basic and acidic residues" evidence="1">
    <location>
        <begin position="1"/>
        <end position="11"/>
    </location>
</feature>
<accession>A0A0G4GIG8</accession>
<organism evidence="2 3">
    <name type="scientific">Vitrella brassicaformis (strain CCMP3155)</name>
    <dbReference type="NCBI Taxonomy" id="1169540"/>
    <lineage>
        <taxon>Eukaryota</taxon>
        <taxon>Sar</taxon>
        <taxon>Alveolata</taxon>
        <taxon>Colpodellida</taxon>
        <taxon>Vitrellaceae</taxon>
        <taxon>Vitrella</taxon>
    </lineage>
</organism>
<proteinExistence type="predicted"/>
<dbReference type="Proteomes" id="UP000041254">
    <property type="component" value="Unassembled WGS sequence"/>
</dbReference>
<evidence type="ECO:0000256" key="1">
    <source>
        <dbReference type="SAM" id="MobiDB-lite"/>
    </source>
</evidence>
<keyword evidence="3" id="KW-1185">Reference proteome</keyword>
<feature type="region of interest" description="Disordered" evidence="1">
    <location>
        <begin position="1"/>
        <end position="45"/>
    </location>
</feature>
<feature type="region of interest" description="Disordered" evidence="1">
    <location>
        <begin position="61"/>
        <end position="86"/>
    </location>
</feature>
<feature type="compositionally biased region" description="Gly residues" evidence="1">
    <location>
        <begin position="247"/>
        <end position="262"/>
    </location>
</feature>
<dbReference type="EMBL" id="CDMY01000677">
    <property type="protein sequence ID" value="CEM29645.1"/>
    <property type="molecule type" value="Genomic_DNA"/>
</dbReference>
<gene>
    <name evidence="2" type="ORF">Vbra_17882</name>
</gene>
<dbReference type="VEuPathDB" id="CryptoDB:Vbra_17882"/>
<sequence>MVDNRSTDRALPEMPNASLSSPEDSTDDKRHPVSPTLTGSPPHIASTFIAGKSPYRRLSGTALSPGRGRLGRGSFGMGGESPEAPKKKQRLALLLARRKALMRKPHVMLNLAISSLRRSPKHNECRALLTKNARDIKSPRRLPHAASSLPPPPPWEGYPICPPLKVKISSTPVHQREITIPSINMLTGDWVFPDGTAMPCSFAWSTGTGDGRQTAEEQQTMNKEIDMVLSKMTSMTAHGAAAAPADVGGGGAREPAGGGGVLGESDDLVAAETASTEGRETIDTNTNSNGGLPDT</sequence>
<evidence type="ECO:0000313" key="3">
    <source>
        <dbReference type="Proteomes" id="UP000041254"/>
    </source>
</evidence>
<feature type="compositionally biased region" description="Polar residues" evidence="1">
    <location>
        <begin position="283"/>
        <end position="295"/>
    </location>
</feature>
<evidence type="ECO:0000313" key="2">
    <source>
        <dbReference type="EMBL" id="CEM29645.1"/>
    </source>
</evidence>
<reference evidence="2 3" key="1">
    <citation type="submission" date="2014-11" db="EMBL/GenBank/DDBJ databases">
        <authorList>
            <person name="Zhu J."/>
            <person name="Qi W."/>
            <person name="Song R."/>
        </authorList>
    </citation>
    <scope>NUCLEOTIDE SEQUENCE [LARGE SCALE GENOMIC DNA]</scope>
</reference>
<feature type="region of interest" description="Disordered" evidence="1">
    <location>
        <begin position="240"/>
        <end position="295"/>
    </location>
</feature>